<name>A0ACC0WB99_9STRA</name>
<proteinExistence type="predicted"/>
<comment type="caution">
    <text evidence="1">The sequence shown here is derived from an EMBL/GenBank/DDBJ whole genome shotgun (WGS) entry which is preliminary data.</text>
</comment>
<organism evidence="1 2">
    <name type="scientific">Peronosclerospora sorghi</name>
    <dbReference type="NCBI Taxonomy" id="230839"/>
    <lineage>
        <taxon>Eukaryota</taxon>
        <taxon>Sar</taxon>
        <taxon>Stramenopiles</taxon>
        <taxon>Oomycota</taxon>
        <taxon>Peronosporomycetes</taxon>
        <taxon>Peronosporales</taxon>
        <taxon>Peronosporaceae</taxon>
        <taxon>Peronosclerospora</taxon>
    </lineage>
</organism>
<dbReference type="Proteomes" id="UP001163321">
    <property type="component" value="Chromosome 3"/>
</dbReference>
<evidence type="ECO:0000313" key="1">
    <source>
        <dbReference type="EMBL" id="KAI9916019.1"/>
    </source>
</evidence>
<dbReference type="EMBL" id="CM047582">
    <property type="protein sequence ID" value="KAI9916019.1"/>
    <property type="molecule type" value="Genomic_DNA"/>
</dbReference>
<accession>A0ACC0WB99</accession>
<gene>
    <name evidence="1" type="ORF">PsorP6_008651</name>
</gene>
<protein>
    <submittedName>
        <fullName evidence="1">Uncharacterized protein</fullName>
    </submittedName>
</protein>
<sequence length="146" mass="16573">MELCEMCGVHGPSSEHELAIAPPPNIYRIGNYEVEFESAKNLICNQGTYVLETFQNIECTEPQHFHLLIQSVVELFLEDEFAALVQARRREPQFKKVLDDRDNKTSFEKGWSVTGKRFPLLQEFVGGIATVFPGTSTIESDFSEIT</sequence>
<reference evidence="1 2" key="1">
    <citation type="journal article" date="2022" name="bioRxiv">
        <title>The genome of the oomycete Peronosclerospora sorghi, a cosmopolitan pathogen of maize and sorghum, is inflated with dispersed pseudogenes.</title>
        <authorList>
            <person name="Fletcher K."/>
            <person name="Martin F."/>
            <person name="Isakeit T."/>
            <person name="Cavanaugh K."/>
            <person name="Magill C."/>
            <person name="Michelmore R."/>
        </authorList>
    </citation>
    <scope>NUCLEOTIDE SEQUENCE [LARGE SCALE GENOMIC DNA]</scope>
    <source>
        <strain evidence="1">P6</strain>
    </source>
</reference>
<evidence type="ECO:0000313" key="2">
    <source>
        <dbReference type="Proteomes" id="UP001163321"/>
    </source>
</evidence>
<keyword evidence="2" id="KW-1185">Reference proteome</keyword>